<evidence type="ECO:0000313" key="1">
    <source>
        <dbReference type="EMBL" id="JAD74367.1"/>
    </source>
</evidence>
<protein>
    <submittedName>
        <fullName evidence="1">Uncharacterized protein</fullName>
    </submittedName>
</protein>
<name>A0A0A9CS86_ARUDO</name>
<dbReference type="AlphaFoldDB" id="A0A0A9CS86"/>
<proteinExistence type="predicted"/>
<dbReference type="EMBL" id="GBRH01223528">
    <property type="protein sequence ID" value="JAD74367.1"/>
    <property type="molecule type" value="Transcribed_RNA"/>
</dbReference>
<accession>A0A0A9CS86</accession>
<sequence length="32" mass="3998">MLESSISFYSMYLLILHYYIEILHNRKEVMLF</sequence>
<organism evidence="1">
    <name type="scientific">Arundo donax</name>
    <name type="common">Giant reed</name>
    <name type="synonym">Donax arundinaceus</name>
    <dbReference type="NCBI Taxonomy" id="35708"/>
    <lineage>
        <taxon>Eukaryota</taxon>
        <taxon>Viridiplantae</taxon>
        <taxon>Streptophyta</taxon>
        <taxon>Embryophyta</taxon>
        <taxon>Tracheophyta</taxon>
        <taxon>Spermatophyta</taxon>
        <taxon>Magnoliopsida</taxon>
        <taxon>Liliopsida</taxon>
        <taxon>Poales</taxon>
        <taxon>Poaceae</taxon>
        <taxon>PACMAD clade</taxon>
        <taxon>Arundinoideae</taxon>
        <taxon>Arundineae</taxon>
        <taxon>Arundo</taxon>
    </lineage>
</organism>
<reference evidence="1" key="2">
    <citation type="journal article" date="2015" name="Data Brief">
        <title>Shoot transcriptome of the giant reed, Arundo donax.</title>
        <authorList>
            <person name="Barrero R.A."/>
            <person name="Guerrero F.D."/>
            <person name="Moolhuijzen P."/>
            <person name="Goolsby J.A."/>
            <person name="Tidwell J."/>
            <person name="Bellgard S.E."/>
            <person name="Bellgard M.I."/>
        </authorList>
    </citation>
    <scope>NUCLEOTIDE SEQUENCE</scope>
    <source>
        <tissue evidence="1">Shoot tissue taken approximately 20 cm above the soil surface</tissue>
    </source>
</reference>
<reference evidence="1" key="1">
    <citation type="submission" date="2014-09" db="EMBL/GenBank/DDBJ databases">
        <authorList>
            <person name="Magalhaes I.L.F."/>
            <person name="Oliveira U."/>
            <person name="Santos F.R."/>
            <person name="Vidigal T.H.D.A."/>
            <person name="Brescovit A.D."/>
            <person name="Santos A.J."/>
        </authorList>
    </citation>
    <scope>NUCLEOTIDE SEQUENCE</scope>
    <source>
        <tissue evidence="1">Shoot tissue taken approximately 20 cm above the soil surface</tissue>
    </source>
</reference>